<comment type="caution">
    <text evidence="2">The sequence shown here is derived from an EMBL/GenBank/DDBJ whole genome shotgun (WGS) entry which is preliminary data.</text>
</comment>
<dbReference type="Proteomes" id="UP000004386">
    <property type="component" value="Unassembled WGS sequence"/>
</dbReference>
<sequence>MKTNKPDKQQRNRRGNFGGGSMKRFVFSLLDNQDATILPVPNLFSRAICRRHSGVGGLERCVQPGARNGRRP</sequence>
<dbReference type="AlphaFoldDB" id="C4WPJ6"/>
<proteinExistence type="predicted"/>
<reference evidence="2 3" key="1">
    <citation type="submission" date="2009-05" db="EMBL/GenBank/DDBJ databases">
        <authorList>
            <person name="Setubal J.C."/>
            <person name="Boyle S."/>
            <person name="Crasta O.R."/>
            <person name="Gillespie J.J."/>
            <person name="Kenyon R.W."/>
            <person name="Lu J."/>
            <person name="Mane S."/>
            <person name="Nagrani S."/>
            <person name="Shallom J.M."/>
            <person name="Shallom S."/>
            <person name="Shukla M."/>
            <person name="Snyder E.E."/>
            <person name="Sobral B.W."/>
            <person name="Wattam A.R."/>
            <person name="Will R."/>
            <person name="Williams K."/>
            <person name="Yoo H."/>
            <person name="Munk C."/>
            <person name="Tapia R."/>
            <person name="Green L."/>
            <person name="Rogers Y."/>
            <person name="Detter J.C."/>
            <person name="Bruce D."/>
            <person name="Brettin T.S."/>
            <person name="Tsolis R."/>
        </authorList>
    </citation>
    <scope>NUCLEOTIDE SEQUENCE [LARGE SCALE GENOMIC DNA]</scope>
    <source>
        <strain evidence="2 3">LMG 3301</strain>
    </source>
</reference>
<protein>
    <submittedName>
        <fullName evidence="2">Uncharacterized protein</fullName>
    </submittedName>
</protein>
<dbReference type="EMBL" id="ACQA01000002">
    <property type="protein sequence ID" value="EEQ93427.1"/>
    <property type="molecule type" value="Genomic_DNA"/>
</dbReference>
<organism evidence="2 3">
    <name type="scientific">Brucella intermedia LMG 3301</name>
    <dbReference type="NCBI Taxonomy" id="641118"/>
    <lineage>
        <taxon>Bacteria</taxon>
        <taxon>Pseudomonadati</taxon>
        <taxon>Pseudomonadota</taxon>
        <taxon>Alphaproteobacteria</taxon>
        <taxon>Hyphomicrobiales</taxon>
        <taxon>Brucellaceae</taxon>
        <taxon>Brucella/Ochrobactrum group</taxon>
        <taxon>Brucella</taxon>
    </lineage>
</organism>
<dbReference type="HOGENOM" id="CLU_2718363_0_0_5"/>
<feature type="compositionally biased region" description="Basic and acidic residues" evidence="1">
    <location>
        <begin position="1"/>
        <end position="10"/>
    </location>
</feature>
<gene>
    <name evidence="2" type="ORF">OINT_2000580</name>
</gene>
<name>C4WPJ6_9HYPH</name>
<accession>C4WPJ6</accession>
<evidence type="ECO:0000313" key="3">
    <source>
        <dbReference type="Proteomes" id="UP000004386"/>
    </source>
</evidence>
<feature type="region of interest" description="Disordered" evidence="1">
    <location>
        <begin position="1"/>
        <end position="21"/>
    </location>
</feature>
<evidence type="ECO:0000313" key="2">
    <source>
        <dbReference type="EMBL" id="EEQ93427.1"/>
    </source>
</evidence>
<evidence type="ECO:0000256" key="1">
    <source>
        <dbReference type="SAM" id="MobiDB-lite"/>
    </source>
</evidence>